<comment type="caution">
    <text evidence="1">The sequence shown here is derived from an EMBL/GenBank/DDBJ whole genome shotgun (WGS) entry which is preliminary data.</text>
</comment>
<dbReference type="EMBL" id="JBFOLJ010000011">
    <property type="protein sequence ID" value="KAL2495734.1"/>
    <property type="molecule type" value="Genomic_DNA"/>
</dbReference>
<dbReference type="Proteomes" id="UP001604277">
    <property type="component" value="Unassembled WGS sequence"/>
</dbReference>
<evidence type="ECO:0000313" key="1">
    <source>
        <dbReference type="EMBL" id="KAL2495734.1"/>
    </source>
</evidence>
<organism evidence="1 2">
    <name type="scientific">Forsythia ovata</name>
    <dbReference type="NCBI Taxonomy" id="205694"/>
    <lineage>
        <taxon>Eukaryota</taxon>
        <taxon>Viridiplantae</taxon>
        <taxon>Streptophyta</taxon>
        <taxon>Embryophyta</taxon>
        <taxon>Tracheophyta</taxon>
        <taxon>Spermatophyta</taxon>
        <taxon>Magnoliopsida</taxon>
        <taxon>eudicotyledons</taxon>
        <taxon>Gunneridae</taxon>
        <taxon>Pentapetalae</taxon>
        <taxon>asterids</taxon>
        <taxon>lamiids</taxon>
        <taxon>Lamiales</taxon>
        <taxon>Oleaceae</taxon>
        <taxon>Forsythieae</taxon>
        <taxon>Forsythia</taxon>
    </lineage>
</organism>
<sequence>MKSVKERRRIWRVEKRDNPALGKLYRVAVMAAITAEVMEVKENFMSRVCPKEGTYKDRTADVKGWISNERIIVGSRFRGTTSNITPDRYRHTRALQLKIEAIRRKNYNTPLSE</sequence>
<reference evidence="2" key="1">
    <citation type="submission" date="2024-07" db="EMBL/GenBank/DDBJ databases">
        <title>Two chromosome-level genome assemblies of Korean endemic species Abeliophyllum distichum and Forsythia ovata (Oleaceae).</title>
        <authorList>
            <person name="Jang H."/>
        </authorList>
    </citation>
    <scope>NUCLEOTIDE SEQUENCE [LARGE SCALE GENOMIC DNA]</scope>
</reference>
<dbReference type="AlphaFoldDB" id="A0ABD1S6B6"/>
<name>A0ABD1S6B6_9LAMI</name>
<gene>
    <name evidence="1" type="ORF">Fot_39491</name>
</gene>
<evidence type="ECO:0000313" key="2">
    <source>
        <dbReference type="Proteomes" id="UP001604277"/>
    </source>
</evidence>
<protein>
    <submittedName>
        <fullName evidence="1">Uncharacterized protein</fullName>
    </submittedName>
</protein>
<proteinExistence type="predicted"/>
<accession>A0ABD1S6B6</accession>
<keyword evidence="2" id="KW-1185">Reference proteome</keyword>